<protein>
    <submittedName>
        <fullName evidence="2">Uncharacterized protein</fullName>
    </submittedName>
</protein>
<gene>
    <name evidence="2" type="ORF">H0235_015506</name>
</gene>
<proteinExistence type="predicted"/>
<accession>A0A834NAU3</accession>
<name>A0A834NAU3_VESPE</name>
<evidence type="ECO:0000313" key="3">
    <source>
        <dbReference type="Proteomes" id="UP000600918"/>
    </source>
</evidence>
<reference evidence="2" key="1">
    <citation type="journal article" date="2020" name="G3 (Bethesda)">
        <title>High-Quality Assemblies for Three Invasive Social Wasps from the &lt;i&gt;Vespula&lt;/i&gt; Genus.</title>
        <authorList>
            <person name="Harrop T.W.R."/>
            <person name="Guhlin J."/>
            <person name="McLaughlin G.M."/>
            <person name="Permina E."/>
            <person name="Stockwell P."/>
            <person name="Gilligan J."/>
            <person name="Le Lec M.F."/>
            <person name="Gruber M.A.M."/>
            <person name="Quinn O."/>
            <person name="Lovegrove M."/>
            <person name="Duncan E.J."/>
            <person name="Remnant E.J."/>
            <person name="Van Eeckhoven J."/>
            <person name="Graham B."/>
            <person name="Knapp R.A."/>
            <person name="Langford K.W."/>
            <person name="Kronenberg Z."/>
            <person name="Press M.O."/>
            <person name="Eacker S.M."/>
            <person name="Wilson-Rankin E.E."/>
            <person name="Purcell J."/>
            <person name="Lester P.J."/>
            <person name="Dearden P.K."/>
        </authorList>
    </citation>
    <scope>NUCLEOTIDE SEQUENCE</scope>
    <source>
        <strain evidence="2">Volc-1</strain>
    </source>
</reference>
<evidence type="ECO:0000256" key="1">
    <source>
        <dbReference type="SAM" id="MobiDB-lite"/>
    </source>
</evidence>
<feature type="region of interest" description="Disordered" evidence="1">
    <location>
        <begin position="35"/>
        <end position="84"/>
    </location>
</feature>
<feature type="compositionally biased region" description="Acidic residues" evidence="1">
    <location>
        <begin position="40"/>
        <end position="64"/>
    </location>
</feature>
<sequence length="115" mass="13236">MLSHQEANSREMKFCTVVCTGHRLCENFSDVTCLTAKTSDEDEDEDEDEEEDDEEKEDEEEKEEKEERTFDVRARSREGLPNKSSVASFHGWITSITGISLTMAQRRALNEKIKS</sequence>
<evidence type="ECO:0000313" key="2">
    <source>
        <dbReference type="EMBL" id="KAF7402170.1"/>
    </source>
</evidence>
<comment type="caution">
    <text evidence="2">The sequence shown here is derived from an EMBL/GenBank/DDBJ whole genome shotgun (WGS) entry which is preliminary data.</text>
</comment>
<dbReference type="EMBL" id="JACSDY010000017">
    <property type="protein sequence ID" value="KAF7402170.1"/>
    <property type="molecule type" value="Genomic_DNA"/>
</dbReference>
<organism evidence="2 3">
    <name type="scientific">Vespula pensylvanica</name>
    <name type="common">Western yellow jacket</name>
    <name type="synonym">Wasp</name>
    <dbReference type="NCBI Taxonomy" id="30213"/>
    <lineage>
        <taxon>Eukaryota</taxon>
        <taxon>Metazoa</taxon>
        <taxon>Ecdysozoa</taxon>
        <taxon>Arthropoda</taxon>
        <taxon>Hexapoda</taxon>
        <taxon>Insecta</taxon>
        <taxon>Pterygota</taxon>
        <taxon>Neoptera</taxon>
        <taxon>Endopterygota</taxon>
        <taxon>Hymenoptera</taxon>
        <taxon>Apocrita</taxon>
        <taxon>Aculeata</taxon>
        <taxon>Vespoidea</taxon>
        <taxon>Vespidae</taxon>
        <taxon>Vespinae</taxon>
        <taxon>Vespula</taxon>
    </lineage>
</organism>
<dbReference type="Proteomes" id="UP000600918">
    <property type="component" value="Unassembled WGS sequence"/>
</dbReference>
<dbReference type="AlphaFoldDB" id="A0A834NAU3"/>
<feature type="compositionally biased region" description="Basic and acidic residues" evidence="1">
    <location>
        <begin position="65"/>
        <end position="80"/>
    </location>
</feature>
<keyword evidence="3" id="KW-1185">Reference proteome</keyword>